<keyword evidence="1" id="KW-0472">Membrane</keyword>
<feature type="domain" description="Signal transduction histidine kinase internal region" evidence="2">
    <location>
        <begin position="164"/>
        <end position="242"/>
    </location>
</feature>
<feature type="transmembrane region" description="Helical" evidence="1">
    <location>
        <begin position="50"/>
        <end position="69"/>
    </location>
</feature>
<dbReference type="InterPro" id="IPR010559">
    <property type="entry name" value="Sig_transdc_His_kin_internal"/>
</dbReference>
<keyword evidence="4" id="KW-0808">Transferase</keyword>
<dbReference type="EMBL" id="JBHUOJ010000039">
    <property type="protein sequence ID" value="MFD2835248.1"/>
    <property type="molecule type" value="Genomic_DNA"/>
</dbReference>
<dbReference type="PANTHER" id="PTHR34220:SF7">
    <property type="entry name" value="SENSOR HISTIDINE KINASE YPDA"/>
    <property type="match status" value="1"/>
</dbReference>
<protein>
    <submittedName>
        <fullName evidence="4">Histidine kinase</fullName>
    </submittedName>
</protein>
<keyword evidence="1" id="KW-1133">Transmembrane helix</keyword>
<evidence type="ECO:0000256" key="1">
    <source>
        <dbReference type="SAM" id="Phobius"/>
    </source>
</evidence>
<dbReference type="PANTHER" id="PTHR34220">
    <property type="entry name" value="SENSOR HISTIDINE KINASE YPDA"/>
    <property type="match status" value="1"/>
</dbReference>
<comment type="caution">
    <text evidence="4">The sequence shown here is derived from an EMBL/GenBank/DDBJ whole genome shotgun (WGS) entry which is preliminary data.</text>
</comment>
<feature type="transmembrane region" description="Helical" evidence="1">
    <location>
        <begin position="81"/>
        <end position="103"/>
    </location>
</feature>
<accession>A0ABW5X9K1</accession>
<keyword evidence="1" id="KW-0812">Transmembrane</keyword>
<dbReference type="Pfam" id="PF13239">
    <property type="entry name" value="2TM"/>
    <property type="match status" value="1"/>
</dbReference>
<gene>
    <name evidence="4" type="ORF">ACFSYS_18300</name>
</gene>
<sequence length="454" mass="52916">MKVLKILFLELGKAFLVGNAIFAVFLVIYFVQGAHLSFDEKMWEGYLVNLSYSMSIYLVNAFMFIYFSFRFKKEFFKPKNLGITITLSIFLSLATIFLIRFLWAYKNEGWNLAQFVQSEEISFYYVSLVITIVTGGIFYIVNFYKHRQQNKVKASQIIAGAASAQYESLKNQLDPHFLFNSLNVLSSLIEENPSKAQKFTTNLSKVYRYVLEQKSKELVSLEEELKFARTYAELLKMRFEDGLVFNLPTQINNPEAKVAPLALQLLLENAIKHNRVGEKTPLIITIIEDKDLLIIENNLQVKENLKEGSGVGLRNITERYKILTDRTVEIIKSNTSFKVTLPLLTQLIESSKHNNFAEFQNTESRIYSRVKKQVRLEKEFHGNLISYIIIIPFLALVNYVTVDFPWVLFPMFGWGIGLFFHAMTVYEWNPLFSKEWEEKKIRQIMKKMNNQENQ</sequence>
<evidence type="ECO:0000259" key="3">
    <source>
        <dbReference type="Pfam" id="PF13239"/>
    </source>
</evidence>
<name>A0ABW5X9K1_9FLAO</name>
<dbReference type="Pfam" id="PF06580">
    <property type="entry name" value="His_kinase"/>
    <property type="match status" value="1"/>
</dbReference>
<dbReference type="Gene3D" id="3.30.565.10">
    <property type="entry name" value="Histidine kinase-like ATPase, C-terminal domain"/>
    <property type="match status" value="1"/>
</dbReference>
<dbReference type="InterPro" id="IPR050640">
    <property type="entry name" value="Bact_2-comp_sensor_kinase"/>
</dbReference>
<evidence type="ECO:0000259" key="2">
    <source>
        <dbReference type="Pfam" id="PF06580"/>
    </source>
</evidence>
<keyword evidence="4" id="KW-0418">Kinase</keyword>
<organism evidence="4 5">
    <name type="scientific">Christiangramia antarctica</name>
    <dbReference type="NCBI Taxonomy" id="2058158"/>
    <lineage>
        <taxon>Bacteria</taxon>
        <taxon>Pseudomonadati</taxon>
        <taxon>Bacteroidota</taxon>
        <taxon>Flavobacteriia</taxon>
        <taxon>Flavobacteriales</taxon>
        <taxon>Flavobacteriaceae</taxon>
        <taxon>Christiangramia</taxon>
    </lineage>
</organism>
<dbReference type="GO" id="GO:0016301">
    <property type="term" value="F:kinase activity"/>
    <property type="evidence" value="ECO:0007669"/>
    <property type="project" value="UniProtKB-KW"/>
</dbReference>
<dbReference type="SUPFAM" id="SSF55874">
    <property type="entry name" value="ATPase domain of HSP90 chaperone/DNA topoisomerase II/histidine kinase"/>
    <property type="match status" value="1"/>
</dbReference>
<proteinExistence type="predicted"/>
<feature type="transmembrane region" description="Helical" evidence="1">
    <location>
        <begin position="406"/>
        <end position="426"/>
    </location>
</feature>
<evidence type="ECO:0000313" key="4">
    <source>
        <dbReference type="EMBL" id="MFD2835248.1"/>
    </source>
</evidence>
<dbReference type="Proteomes" id="UP001597438">
    <property type="component" value="Unassembled WGS sequence"/>
</dbReference>
<feature type="transmembrane region" description="Helical" evidence="1">
    <location>
        <begin position="7"/>
        <end position="30"/>
    </location>
</feature>
<reference evidence="5" key="1">
    <citation type="journal article" date="2019" name="Int. J. Syst. Evol. Microbiol.">
        <title>The Global Catalogue of Microorganisms (GCM) 10K type strain sequencing project: providing services to taxonomists for standard genome sequencing and annotation.</title>
        <authorList>
            <consortium name="The Broad Institute Genomics Platform"/>
            <consortium name="The Broad Institute Genome Sequencing Center for Infectious Disease"/>
            <person name="Wu L."/>
            <person name="Ma J."/>
        </authorList>
    </citation>
    <scope>NUCLEOTIDE SEQUENCE [LARGE SCALE GENOMIC DNA]</scope>
    <source>
        <strain evidence="5">KCTC 52925</strain>
    </source>
</reference>
<dbReference type="InterPro" id="IPR036890">
    <property type="entry name" value="HATPase_C_sf"/>
</dbReference>
<keyword evidence="5" id="KW-1185">Reference proteome</keyword>
<feature type="transmembrane region" description="Helical" evidence="1">
    <location>
        <begin position="123"/>
        <end position="144"/>
    </location>
</feature>
<evidence type="ECO:0000313" key="5">
    <source>
        <dbReference type="Proteomes" id="UP001597438"/>
    </source>
</evidence>
<dbReference type="InterPro" id="IPR025698">
    <property type="entry name" value="2TM_dom"/>
</dbReference>
<feature type="transmembrane region" description="Helical" evidence="1">
    <location>
        <begin position="380"/>
        <end position="400"/>
    </location>
</feature>
<dbReference type="RefSeq" id="WP_251741261.1">
    <property type="nucleotide sequence ID" value="NZ_JBHUOJ010000039.1"/>
</dbReference>
<feature type="domain" description="2TM" evidence="3">
    <location>
        <begin position="369"/>
        <end position="445"/>
    </location>
</feature>